<keyword evidence="1" id="KW-1133">Transmembrane helix</keyword>
<feature type="transmembrane region" description="Helical" evidence="1">
    <location>
        <begin position="83"/>
        <end position="105"/>
    </location>
</feature>
<dbReference type="EMBL" id="JN882285">
    <property type="protein sequence ID" value="AFC21986.1"/>
    <property type="molecule type" value="Genomic_DNA"/>
</dbReference>
<reference evidence="2 3" key="1">
    <citation type="journal article" date="2014" name="Virology">
        <title>Supersize me: Cronobacter sakazakii phage GAP32.</title>
        <authorList>
            <person name="Abbasifar R."/>
            <person name="Griffiths M.W."/>
            <person name="Sabour P.M."/>
            <person name="Ackermann H.-W."/>
            <person name="Vandersteegen K."/>
            <person name="Lavigne R."/>
            <person name="Noben J.-P."/>
            <person name="Villa A.A."/>
            <person name="Abbasifar A."/>
            <person name="Nash J.H.E."/>
            <person name="Kropinski A.M."/>
        </authorList>
    </citation>
    <scope>NUCLEOTIDE SEQUENCE [LARGE SCALE GENOMIC DNA]</scope>
    <source>
        <strain evidence="2">GAP-32</strain>
    </source>
</reference>
<feature type="transmembrane region" description="Helical" evidence="1">
    <location>
        <begin position="12"/>
        <end position="35"/>
    </location>
</feature>
<gene>
    <name evidence="2" type="ORF">GAP32_526</name>
</gene>
<name>K4F6S4_9CAUD</name>
<proteinExistence type="predicted"/>
<dbReference type="GeneID" id="13994277"/>
<protein>
    <submittedName>
        <fullName evidence="2">Putative membrane protein</fullName>
    </submittedName>
</protein>
<evidence type="ECO:0000256" key="1">
    <source>
        <dbReference type="SAM" id="Phobius"/>
    </source>
</evidence>
<dbReference type="Proteomes" id="UP000000457">
    <property type="component" value="Segment"/>
</dbReference>
<evidence type="ECO:0000313" key="3">
    <source>
        <dbReference type="Proteomes" id="UP000000457"/>
    </source>
</evidence>
<organism evidence="2 3">
    <name type="scientific">Cronobacter phage vB_CsaM_GAP32</name>
    <dbReference type="NCBI Taxonomy" id="1141136"/>
    <lineage>
        <taxon>Viruses</taxon>
        <taxon>Duplodnaviria</taxon>
        <taxon>Heunggongvirae</taxon>
        <taxon>Uroviricota</taxon>
        <taxon>Caudoviricetes</taxon>
        <taxon>Mimasvirus</taxon>
        <taxon>Mimasvirus GAP32</taxon>
    </lineage>
</organism>
<feature type="transmembrane region" description="Helical" evidence="1">
    <location>
        <begin position="55"/>
        <end position="76"/>
    </location>
</feature>
<keyword evidence="1" id="KW-0812">Transmembrane</keyword>
<evidence type="ECO:0000313" key="2">
    <source>
        <dbReference type="EMBL" id="AFC21986.1"/>
    </source>
</evidence>
<keyword evidence="1" id="KW-0472">Membrane</keyword>
<dbReference type="KEGG" id="vg:13994277"/>
<accession>K4F6S4</accession>
<dbReference type="OrthoDB" id="41332at10239"/>
<dbReference type="RefSeq" id="YP_006987641.1">
    <property type="nucleotide sequence ID" value="NC_019401.1"/>
</dbReference>
<sequence length="112" mass="12903">MSEIIDFIKEYAVFYAIPFYAVCIFYVMLLLGWFFSTDYYDSIYEAFDTGDDDFHAVHIACLIIIAIESCAIYFGGIQCNGSILLNSFLWAFLGAPALYTLRLYLRQKRGKL</sequence>
<keyword evidence="3" id="KW-1185">Reference proteome</keyword>